<evidence type="ECO:0000256" key="1">
    <source>
        <dbReference type="SAM" id="MobiDB-lite"/>
    </source>
</evidence>
<dbReference type="EMBL" id="JTDF01005044">
    <property type="protein sequence ID" value="KAF8566489.1"/>
    <property type="molecule type" value="Genomic_DNA"/>
</dbReference>
<dbReference type="Proteomes" id="UP000699462">
    <property type="component" value="Unassembled WGS sequence"/>
</dbReference>
<comment type="caution">
    <text evidence="3">The sequence shown here is derived from an EMBL/GenBank/DDBJ whole genome shotgun (WGS) entry which is preliminary data.</text>
</comment>
<keyword evidence="4" id="KW-1185">Reference proteome</keyword>
<dbReference type="Pfam" id="PF13679">
    <property type="entry name" value="Methyltransf_32"/>
    <property type="match status" value="1"/>
</dbReference>
<evidence type="ECO:0000313" key="4">
    <source>
        <dbReference type="Proteomes" id="UP000699462"/>
    </source>
</evidence>
<protein>
    <recommendedName>
        <fullName evidence="2">Methyltransferase domain-containing protein</fullName>
    </recommendedName>
</protein>
<proteinExistence type="predicted"/>
<evidence type="ECO:0000313" key="3">
    <source>
        <dbReference type="EMBL" id="KAF8566489.1"/>
    </source>
</evidence>
<sequence>MRNTTSSPSYLLHHAIQLVGQYNKLLESYVTSYYADNACHLLPTAWLMQPGLELNELCYLLSLHQSLDYSMSIKLYRPLPLSLLAYRIACGSAQLNVDTLSCTSSKAKGQGFEVLFCNSAELEEWLTSNVPVLSARTSGSFSEDSTHCFYDQRKLPAQFRRHVTPKKEHEILRHALLVRTVADLLACRTSSEKSALRDCVIERLIVDVGCGQGHLSRYLSFFHGLKVVNLEADSDHLRKAYKFDRETRAYLNKKKSRTTSRSPRAHSPIYPRSQPLRITTNTTVDQLARLVSQAQSGEDENTRNRTEKPLENSNRLLLNGLHACGDLSSAIIRLMTESSIADAMVLVGCCYMKAVLNPSVNDDGDIGTRKNPFPSQTLWSPQSGTLRNFDIKMSYALLEAACHSIPDYIRRLELALTKGVVHLRVHGFRALVELLLERRYRALTTIKRIGTDDVVFRFVRCAVKHAHTMDFYEYSSIILNRLASVQQLSETNQKNELLRPFSVDEVEDALRSIGGGMSLDNIWLPVVRYHVFRLMLAPAVEALLLLDRLLSLQEQGYPCCLVRLFDHRISPRNIALVALKR</sequence>
<feature type="region of interest" description="Disordered" evidence="1">
    <location>
        <begin position="252"/>
        <end position="272"/>
    </location>
</feature>
<reference evidence="3 4" key="1">
    <citation type="submission" date="2019-07" db="EMBL/GenBank/DDBJ databases">
        <title>Annotation for the trematode Paragonimus westermani.</title>
        <authorList>
            <person name="Choi Y.-J."/>
        </authorList>
    </citation>
    <scope>NUCLEOTIDE SEQUENCE [LARGE SCALE GENOMIC DNA]</scope>
    <source>
        <strain evidence="3">180907_Pwestermani</strain>
    </source>
</reference>
<name>A0A8T0DFC9_9TREM</name>
<gene>
    <name evidence="3" type="ORF">P879_07056</name>
</gene>
<dbReference type="AlphaFoldDB" id="A0A8T0DFC9"/>
<dbReference type="OrthoDB" id="5875367at2759"/>
<dbReference type="InterPro" id="IPR052220">
    <property type="entry name" value="METTL25"/>
</dbReference>
<feature type="domain" description="Methyltransferase" evidence="2">
    <location>
        <begin position="197"/>
        <end position="353"/>
    </location>
</feature>
<dbReference type="InterPro" id="IPR025714">
    <property type="entry name" value="Methyltranfer_dom"/>
</dbReference>
<dbReference type="InterPro" id="IPR029063">
    <property type="entry name" value="SAM-dependent_MTases_sf"/>
</dbReference>
<organism evidence="3 4">
    <name type="scientific">Paragonimus westermani</name>
    <dbReference type="NCBI Taxonomy" id="34504"/>
    <lineage>
        <taxon>Eukaryota</taxon>
        <taxon>Metazoa</taxon>
        <taxon>Spiralia</taxon>
        <taxon>Lophotrochozoa</taxon>
        <taxon>Platyhelminthes</taxon>
        <taxon>Trematoda</taxon>
        <taxon>Digenea</taxon>
        <taxon>Plagiorchiida</taxon>
        <taxon>Troglotremata</taxon>
        <taxon>Troglotrematidae</taxon>
        <taxon>Paragonimus</taxon>
    </lineage>
</organism>
<accession>A0A8T0DFC9</accession>
<dbReference type="PANTHER" id="PTHR12496">
    <property type="entry name" value="CGI-41 METHYLTRANSFERASE"/>
    <property type="match status" value="1"/>
</dbReference>
<dbReference type="PANTHER" id="PTHR12496:SF2">
    <property type="entry name" value="METHYLTRANSFERASE-LIKE PROTEIN 25B"/>
    <property type="match status" value="1"/>
</dbReference>
<evidence type="ECO:0000259" key="2">
    <source>
        <dbReference type="Pfam" id="PF13679"/>
    </source>
</evidence>
<dbReference type="SUPFAM" id="SSF53335">
    <property type="entry name" value="S-adenosyl-L-methionine-dependent methyltransferases"/>
    <property type="match status" value="1"/>
</dbReference>